<sequence>MYNDYFDYFLSLRTTKNEASFYLFDFGMYNNYGDKSLRIEHFKGGRKMNKDCFEKKSELGTVELSGKISLQLFQEKREDELIHLMVRCPNIDCPNIKIKWKCKKCDQVIQYGKSLKFYCDCYSVDCSNFKFKCPSPDHPKGMFLKFSDRAFEIFLSIALNSQKRIIWASQSSNQSDFYKQCLNKIKEKVNDVKVIDSSEDLEIQLENLTKKVTLIVS</sequence>
<proteinExistence type="predicted"/>
<evidence type="ECO:0000313" key="2">
    <source>
        <dbReference type="Proteomes" id="UP000276133"/>
    </source>
</evidence>
<gene>
    <name evidence="1" type="ORF">BpHYR1_033757</name>
</gene>
<dbReference type="EMBL" id="REGN01000413">
    <property type="protein sequence ID" value="RNA42115.1"/>
    <property type="molecule type" value="Genomic_DNA"/>
</dbReference>
<dbReference type="AlphaFoldDB" id="A0A3M7T2C9"/>
<protein>
    <submittedName>
        <fullName evidence="1">Uncharacterized protein</fullName>
    </submittedName>
</protein>
<comment type="caution">
    <text evidence="1">The sequence shown here is derived from an EMBL/GenBank/DDBJ whole genome shotgun (WGS) entry which is preliminary data.</text>
</comment>
<accession>A0A3M7T2C9</accession>
<keyword evidence="2" id="KW-1185">Reference proteome</keyword>
<evidence type="ECO:0000313" key="1">
    <source>
        <dbReference type="EMBL" id="RNA42115.1"/>
    </source>
</evidence>
<organism evidence="1 2">
    <name type="scientific">Brachionus plicatilis</name>
    <name type="common">Marine rotifer</name>
    <name type="synonym">Brachionus muelleri</name>
    <dbReference type="NCBI Taxonomy" id="10195"/>
    <lineage>
        <taxon>Eukaryota</taxon>
        <taxon>Metazoa</taxon>
        <taxon>Spiralia</taxon>
        <taxon>Gnathifera</taxon>
        <taxon>Rotifera</taxon>
        <taxon>Eurotatoria</taxon>
        <taxon>Monogononta</taxon>
        <taxon>Pseudotrocha</taxon>
        <taxon>Ploima</taxon>
        <taxon>Brachionidae</taxon>
        <taxon>Brachionus</taxon>
    </lineage>
</organism>
<dbReference type="STRING" id="10195.A0A3M7T2C9"/>
<dbReference type="Proteomes" id="UP000276133">
    <property type="component" value="Unassembled WGS sequence"/>
</dbReference>
<name>A0A3M7T2C9_BRAPC</name>
<reference evidence="1 2" key="1">
    <citation type="journal article" date="2018" name="Sci. Rep.">
        <title>Genomic signatures of local adaptation to the degree of environmental predictability in rotifers.</title>
        <authorList>
            <person name="Franch-Gras L."/>
            <person name="Hahn C."/>
            <person name="Garcia-Roger E.M."/>
            <person name="Carmona M.J."/>
            <person name="Serra M."/>
            <person name="Gomez A."/>
        </authorList>
    </citation>
    <scope>NUCLEOTIDE SEQUENCE [LARGE SCALE GENOMIC DNA]</scope>
    <source>
        <strain evidence="1">HYR1</strain>
    </source>
</reference>